<evidence type="ECO:0000256" key="9">
    <source>
        <dbReference type="ARBA" id="ARBA00023004"/>
    </source>
</evidence>
<comment type="subcellular location">
    <subcellularLocation>
        <location evidence="2">Membrane</location>
        <topology evidence="2">Multi-pass membrane protein</topology>
    </subcellularLocation>
</comment>
<evidence type="ECO:0000256" key="10">
    <source>
        <dbReference type="ARBA" id="ARBA00023136"/>
    </source>
</evidence>
<keyword evidence="9" id="KW-0408">Iron</keyword>
<feature type="domain" description="Cytochrome b561" evidence="13">
    <location>
        <begin position="50"/>
        <end position="245"/>
    </location>
</feature>
<name>A0A7E5VQS2_TRINI</name>
<dbReference type="AlphaFoldDB" id="A0A7E5VQS2"/>
<evidence type="ECO:0000256" key="5">
    <source>
        <dbReference type="ARBA" id="ARBA00022692"/>
    </source>
</evidence>
<feature type="transmembrane region" description="Helical" evidence="12">
    <location>
        <begin position="149"/>
        <end position="171"/>
    </location>
</feature>
<dbReference type="PANTHER" id="PTHR15422:SF45">
    <property type="entry name" value="CYTOCHROME B561 DOMAIN-CONTAINING PROTEIN"/>
    <property type="match status" value="1"/>
</dbReference>
<evidence type="ECO:0000256" key="12">
    <source>
        <dbReference type="SAM" id="Phobius"/>
    </source>
</evidence>
<keyword evidence="10 12" id="KW-0472">Membrane</keyword>
<feature type="transmembrane region" description="Helical" evidence="12">
    <location>
        <begin position="379"/>
        <end position="397"/>
    </location>
</feature>
<dbReference type="InterPro" id="IPR045150">
    <property type="entry name" value="CYB561D1/2"/>
</dbReference>
<evidence type="ECO:0000256" key="7">
    <source>
        <dbReference type="ARBA" id="ARBA00022982"/>
    </source>
</evidence>
<reference evidence="15" key="1">
    <citation type="submission" date="2025-08" db="UniProtKB">
        <authorList>
            <consortium name="RefSeq"/>
        </authorList>
    </citation>
    <scope>IDENTIFICATION</scope>
</reference>
<evidence type="ECO:0000256" key="6">
    <source>
        <dbReference type="ARBA" id="ARBA00022723"/>
    </source>
</evidence>
<dbReference type="Gene3D" id="1.20.120.1770">
    <property type="match status" value="2"/>
</dbReference>
<dbReference type="EC" id="7.2.1.3" evidence="11"/>
<dbReference type="InterPro" id="IPR006593">
    <property type="entry name" value="Cyt_b561/ferric_Rdtase_TM"/>
</dbReference>
<gene>
    <name evidence="15" type="primary">LOC113495891</name>
</gene>
<keyword evidence="5 12" id="KW-0812">Transmembrane</keyword>
<dbReference type="GO" id="GO:0140571">
    <property type="term" value="F:transmembrane ascorbate ferrireductase activity"/>
    <property type="evidence" value="ECO:0007669"/>
    <property type="project" value="UniProtKB-EC"/>
</dbReference>
<dbReference type="InParanoid" id="A0A7E5VQS2"/>
<dbReference type="GO" id="GO:0140575">
    <property type="term" value="F:transmembrane monodehydroascorbate reductase activity"/>
    <property type="evidence" value="ECO:0007669"/>
    <property type="project" value="InterPro"/>
</dbReference>
<feature type="transmembrane region" description="Helical" evidence="12">
    <location>
        <begin position="77"/>
        <end position="97"/>
    </location>
</feature>
<evidence type="ECO:0000256" key="11">
    <source>
        <dbReference type="ARBA" id="ARBA00024225"/>
    </source>
</evidence>
<organism evidence="14 15">
    <name type="scientific">Trichoplusia ni</name>
    <name type="common">Cabbage looper</name>
    <dbReference type="NCBI Taxonomy" id="7111"/>
    <lineage>
        <taxon>Eukaryota</taxon>
        <taxon>Metazoa</taxon>
        <taxon>Ecdysozoa</taxon>
        <taxon>Arthropoda</taxon>
        <taxon>Hexapoda</taxon>
        <taxon>Insecta</taxon>
        <taxon>Pterygota</taxon>
        <taxon>Neoptera</taxon>
        <taxon>Endopterygota</taxon>
        <taxon>Lepidoptera</taxon>
        <taxon>Glossata</taxon>
        <taxon>Ditrysia</taxon>
        <taxon>Noctuoidea</taxon>
        <taxon>Noctuidae</taxon>
        <taxon>Plusiinae</taxon>
        <taxon>Trichoplusia</taxon>
    </lineage>
</organism>
<evidence type="ECO:0000313" key="15">
    <source>
        <dbReference type="RefSeq" id="XP_026730688.1"/>
    </source>
</evidence>
<evidence type="ECO:0000256" key="8">
    <source>
        <dbReference type="ARBA" id="ARBA00022989"/>
    </source>
</evidence>
<evidence type="ECO:0000259" key="13">
    <source>
        <dbReference type="PROSITE" id="PS50939"/>
    </source>
</evidence>
<dbReference type="GeneID" id="113495891"/>
<evidence type="ECO:0000313" key="14">
    <source>
        <dbReference type="Proteomes" id="UP000322000"/>
    </source>
</evidence>
<dbReference type="GO" id="GO:0016020">
    <property type="term" value="C:membrane"/>
    <property type="evidence" value="ECO:0007669"/>
    <property type="project" value="UniProtKB-SubCell"/>
</dbReference>
<feature type="transmembrane region" description="Helical" evidence="12">
    <location>
        <begin position="443"/>
        <end position="462"/>
    </location>
</feature>
<evidence type="ECO:0000256" key="4">
    <source>
        <dbReference type="ARBA" id="ARBA00022617"/>
    </source>
</evidence>
<dbReference type="KEGG" id="tnl:113495891"/>
<dbReference type="PROSITE" id="PS50939">
    <property type="entry name" value="CYTOCHROME_B561"/>
    <property type="match status" value="1"/>
</dbReference>
<proteinExistence type="predicted"/>
<feature type="transmembrane region" description="Helical" evidence="12">
    <location>
        <begin position="183"/>
        <end position="203"/>
    </location>
</feature>
<dbReference type="Pfam" id="PF03188">
    <property type="entry name" value="Cytochrom_B561"/>
    <property type="match status" value="2"/>
</dbReference>
<dbReference type="OrthoDB" id="432881at2759"/>
<evidence type="ECO:0000256" key="2">
    <source>
        <dbReference type="ARBA" id="ARBA00004141"/>
    </source>
</evidence>
<dbReference type="SMART" id="SM00665">
    <property type="entry name" value="B561"/>
    <property type="match status" value="2"/>
</dbReference>
<feature type="transmembrane region" description="Helical" evidence="12">
    <location>
        <begin position="223"/>
        <end position="240"/>
    </location>
</feature>
<sequence length="501" mass="55346">MDVADRACNLECVKRAPPRHEFVGPVKIVLMEPLPEDYSRKACGSGCLSLANLFMGAVVFTIFFFTLTFKLDYPENVHILLCTMGFQLFLPAGIMMANSLFGGAAQLRPSARKVQHFLLQVFAILCGIGGSALVFLFGSAEKKLTIHSITGAAGVLLMALTSLIGPTVFVTDDTKSFGKFNRNAHLVFGVPAFLVSTASFMLGLMKPSFVEWSKTLAVKNFNYILMALTGIYSLLMLNAMQLRLSLSEQSTDWIKFYDKKSQSFLKMDDNNNIEPVIEPERPKPKLKCVLKFASPMSVSMIENFGDIYIRGALCALGIGLSQVFMGGVLIIIVIYGRHFKDDHARFCSFGYHFFVVEAILSLSYINGWATPLRTRHRRLAHVVLQVCGFVCAAYGIVQVTIREGVSKTVHGLSGAILAVLTVLSFVVGPFILKNVHRAHTLHIVFGIPTLLMSGICVCYGLLKPEFTDWAGLDLVRILIGFVMFYCILIAVTTIMKCLKRI</sequence>
<feature type="transmembrane region" description="Helical" evidence="12">
    <location>
        <begin position="474"/>
        <end position="495"/>
    </location>
</feature>
<feature type="transmembrane region" description="Helical" evidence="12">
    <location>
        <begin position="348"/>
        <end position="367"/>
    </location>
</feature>
<evidence type="ECO:0000256" key="1">
    <source>
        <dbReference type="ARBA" id="ARBA00001970"/>
    </source>
</evidence>
<accession>A0A7E5VQS2</accession>
<keyword evidence="14" id="KW-1185">Reference proteome</keyword>
<keyword evidence="6" id="KW-0479">Metal-binding</keyword>
<protein>
    <recommendedName>
        <fullName evidence="11">ascorbate ferrireductase (transmembrane)</fullName>
        <ecNumber evidence="11">7.2.1.3</ecNumber>
    </recommendedName>
</protein>
<feature type="transmembrane region" description="Helical" evidence="12">
    <location>
        <begin position="307"/>
        <end position="336"/>
    </location>
</feature>
<keyword evidence="7" id="KW-0249">Electron transport</keyword>
<dbReference type="RefSeq" id="XP_026730688.1">
    <property type="nucleotide sequence ID" value="XM_026874887.1"/>
</dbReference>
<keyword evidence="8 12" id="KW-1133">Transmembrane helix</keyword>
<feature type="transmembrane region" description="Helical" evidence="12">
    <location>
        <begin position="409"/>
        <end position="431"/>
    </location>
</feature>
<dbReference type="GO" id="GO:0046872">
    <property type="term" value="F:metal ion binding"/>
    <property type="evidence" value="ECO:0007669"/>
    <property type="project" value="UniProtKB-KW"/>
</dbReference>
<keyword evidence="3" id="KW-0813">Transport</keyword>
<feature type="transmembrane region" description="Helical" evidence="12">
    <location>
        <begin position="50"/>
        <end position="71"/>
    </location>
</feature>
<dbReference type="Proteomes" id="UP000322000">
    <property type="component" value="Chromosome 7"/>
</dbReference>
<dbReference type="PANTHER" id="PTHR15422">
    <property type="entry name" value="OS05G0565100 PROTEIN"/>
    <property type="match status" value="1"/>
</dbReference>
<evidence type="ECO:0000256" key="3">
    <source>
        <dbReference type="ARBA" id="ARBA00022448"/>
    </source>
</evidence>
<feature type="transmembrane region" description="Helical" evidence="12">
    <location>
        <begin position="117"/>
        <end position="137"/>
    </location>
</feature>
<comment type="cofactor">
    <cofactor evidence="1">
        <name>heme b</name>
        <dbReference type="ChEBI" id="CHEBI:60344"/>
    </cofactor>
</comment>
<keyword evidence="4" id="KW-0349">Heme</keyword>